<evidence type="ECO:0000313" key="4">
    <source>
        <dbReference type="Proteomes" id="UP000606172"/>
    </source>
</evidence>
<proteinExistence type="predicted"/>
<keyword evidence="4" id="KW-1185">Reference proteome</keyword>
<dbReference type="PANTHER" id="PTHR43580">
    <property type="entry name" value="OXIDOREDUCTASE GLYR1-RELATED"/>
    <property type="match status" value="1"/>
</dbReference>
<dbReference type="PANTHER" id="PTHR43580:SF2">
    <property type="entry name" value="CYTOKINE-LIKE NUCLEAR FACTOR N-PAC"/>
    <property type="match status" value="1"/>
</dbReference>
<organism evidence="3 4">
    <name type="scientific">Sinosporangium siamense</name>
    <dbReference type="NCBI Taxonomy" id="1367973"/>
    <lineage>
        <taxon>Bacteria</taxon>
        <taxon>Bacillati</taxon>
        <taxon>Actinomycetota</taxon>
        <taxon>Actinomycetes</taxon>
        <taxon>Streptosporangiales</taxon>
        <taxon>Streptosporangiaceae</taxon>
        <taxon>Sinosporangium</taxon>
    </lineage>
</organism>
<dbReference type="InterPro" id="IPR048666">
    <property type="entry name" value="RedAm-like_C"/>
</dbReference>
<dbReference type="Gene3D" id="1.10.1040.10">
    <property type="entry name" value="N-(1-d-carboxylethyl)-l-norvaline Dehydrogenase, domain 2"/>
    <property type="match status" value="1"/>
</dbReference>
<evidence type="ECO:0000259" key="1">
    <source>
        <dbReference type="Pfam" id="PF03446"/>
    </source>
</evidence>
<comment type="caution">
    <text evidence="3">The sequence shown here is derived from an EMBL/GenBank/DDBJ whole genome shotgun (WGS) entry which is preliminary data.</text>
</comment>
<feature type="domain" description="NADPH-dependent reductive aminase-like C-terminal" evidence="2">
    <location>
        <begin position="166"/>
        <end position="278"/>
    </location>
</feature>
<accession>A0A919RR74</accession>
<dbReference type="InterPro" id="IPR051265">
    <property type="entry name" value="HIBADH-related_NP60_sf"/>
</dbReference>
<reference evidence="3" key="1">
    <citation type="submission" date="2021-01" db="EMBL/GenBank/DDBJ databases">
        <title>Whole genome shotgun sequence of Sinosporangium siamense NBRC 109515.</title>
        <authorList>
            <person name="Komaki H."/>
            <person name="Tamura T."/>
        </authorList>
    </citation>
    <scope>NUCLEOTIDE SEQUENCE</scope>
    <source>
        <strain evidence="3">NBRC 109515</strain>
    </source>
</reference>
<dbReference type="InterPro" id="IPR006115">
    <property type="entry name" value="6PGDH_NADP-bd"/>
</dbReference>
<gene>
    <name evidence="3" type="ORF">Ssi02_72170</name>
</gene>
<dbReference type="SUPFAM" id="SSF51735">
    <property type="entry name" value="NAD(P)-binding Rossmann-fold domains"/>
    <property type="match status" value="1"/>
</dbReference>
<feature type="domain" description="6-phosphogluconate dehydrogenase NADP-binding" evidence="1">
    <location>
        <begin position="10"/>
        <end position="159"/>
    </location>
</feature>
<dbReference type="Pfam" id="PF21761">
    <property type="entry name" value="RedAm-like_C"/>
    <property type="match status" value="1"/>
</dbReference>
<sequence length="278" mass="28836">MFAMDMRQERISLLGLGSMGRALAGALIGAGHEVTVWNRTPGKAGELVARGAREVSSVEEAVQAGGLVVVCLLDDASVREALAPVVRGLTGRDLVNLTSGSVQQARELAGWLGGRGVRFLGGGIMAVPSTVGTEGAFILYSGARDLFDRVAPVLSPIGRPQWAGEDPGFAALYDMAALSGMYGMSAGADHAVTMLHAEGGDLETFKRAVLGPWMEQMLPIIVAGADPSATVPEEYNPGMQAVGLETILAASGEAGVPAELSGHLRASLWRMRRAVDAG</sequence>
<dbReference type="GO" id="GO:0050661">
    <property type="term" value="F:NADP binding"/>
    <property type="evidence" value="ECO:0007669"/>
    <property type="project" value="InterPro"/>
</dbReference>
<dbReference type="Proteomes" id="UP000606172">
    <property type="component" value="Unassembled WGS sequence"/>
</dbReference>
<dbReference type="AlphaFoldDB" id="A0A919RR74"/>
<dbReference type="InterPro" id="IPR036291">
    <property type="entry name" value="NAD(P)-bd_dom_sf"/>
</dbReference>
<protein>
    <submittedName>
        <fullName evidence="3">Oxidoreductase</fullName>
    </submittedName>
</protein>
<dbReference type="Pfam" id="PF03446">
    <property type="entry name" value="NAD_binding_2"/>
    <property type="match status" value="1"/>
</dbReference>
<evidence type="ECO:0000313" key="3">
    <source>
        <dbReference type="EMBL" id="GII96986.1"/>
    </source>
</evidence>
<dbReference type="InterPro" id="IPR013328">
    <property type="entry name" value="6PGD_dom2"/>
</dbReference>
<dbReference type="Gene3D" id="3.40.50.720">
    <property type="entry name" value="NAD(P)-binding Rossmann-like Domain"/>
    <property type="match status" value="1"/>
</dbReference>
<evidence type="ECO:0000259" key="2">
    <source>
        <dbReference type="Pfam" id="PF21761"/>
    </source>
</evidence>
<name>A0A919RR74_9ACTN</name>
<dbReference type="EMBL" id="BOOW01000053">
    <property type="protein sequence ID" value="GII96986.1"/>
    <property type="molecule type" value="Genomic_DNA"/>
</dbReference>